<evidence type="ECO:0000313" key="3">
    <source>
        <dbReference type="Proteomes" id="UP000250235"/>
    </source>
</evidence>
<dbReference type="AlphaFoldDB" id="A0A2Z7D359"/>
<feature type="region of interest" description="Disordered" evidence="1">
    <location>
        <begin position="1"/>
        <end position="20"/>
    </location>
</feature>
<dbReference type="Proteomes" id="UP000250235">
    <property type="component" value="Unassembled WGS sequence"/>
</dbReference>
<name>A0A2Z7D359_9LAMI</name>
<accession>A0A2Z7D359</accession>
<keyword evidence="3" id="KW-1185">Reference proteome</keyword>
<feature type="region of interest" description="Disordered" evidence="1">
    <location>
        <begin position="173"/>
        <end position="210"/>
    </location>
</feature>
<organism evidence="2 3">
    <name type="scientific">Dorcoceras hygrometricum</name>
    <dbReference type="NCBI Taxonomy" id="472368"/>
    <lineage>
        <taxon>Eukaryota</taxon>
        <taxon>Viridiplantae</taxon>
        <taxon>Streptophyta</taxon>
        <taxon>Embryophyta</taxon>
        <taxon>Tracheophyta</taxon>
        <taxon>Spermatophyta</taxon>
        <taxon>Magnoliopsida</taxon>
        <taxon>eudicotyledons</taxon>
        <taxon>Gunneridae</taxon>
        <taxon>Pentapetalae</taxon>
        <taxon>asterids</taxon>
        <taxon>lamiids</taxon>
        <taxon>Lamiales</taxon>
        <taxon>Gesneriaceae</taxon>
        <taxon>Didymocarpoideae</taxon>
        <taxon>Trichosporeae</taxon>
        <taxon>Loxocarpinae</taxon>
        <taxon>Dorcoceras</taxon>
    </lineage>
</organism>
<dbReference type="EMBL" id="KQ989650">
    <property type="protein sequence ID" value="KZV54044.1"/>
    <property type="molecule type" value="Genomic_DNA"/>
</dbReference>
<protein>
    <submittedName>
        <fullName evidence="2">Uncharacterized protein</fullName>
    </submittedName>
</protein>
<proteinExistence type="predicted"/>
<reference evidence="2 3" key="1">
    <citation type="journal article" date="2015" name="Proc. Natl. Acad. Sci. U.S.A.">
        <title>The resurrection genome of Boea hygrometrica: A blueprint for survival of dehydration.</title>
        <authorList>
            <person name="Xiao L."/>
            <person name="Yang G."/>
            <person name="Zhang L."/>
            <person name="Yang X."/>
            <person name="Zhao S."/>
            <person name="Ji Z."/>
            <person name="Zhou Q."/>
            <person name="Hu M."/>
            <person name="Wang Y."/>
            <person name="Chen M."/>
            <person name="Xu Y."/>
            <person name="Jin H."/>
            <person name="Xiao X."/>
            <person name="Hu G."/>
            <person name="Bao F."/>
            <person name="Hu Y."/>
            <person name="Wan P."/>
            <person name="Li L."/>
            <person name="Deng X."/>
            <person name="Kuang T."/>
            <person name="Xiang C."/>
            <person name="Zhu J.K."/>
            <person name="Oliver M.J."/>
            <person name="He Y."/>
        </authorList>
    </citation>
    <scope>NUCLEOTIDE SEQUENCE [LARGE SCALE GENOMIC DNA]</scope>
    <source>
        <strain evidence="3">cv. XS01</strain>
    </source>
</reference>
<evidence type="ECO:0000313" key="2">
    <source>
        <dbReference type="EMBL" id="KZV54044.1"/>
    </source>
</evidence>
<evidence type="ECO:0000256" key="1">
    <source>
        <dbReference type="SAM" id="MobiDB-lite"/>
    </source>
</evidence>
<gene>
    <name evidence="2" type="ORF">F511_17432</name>
</gene>
<sequence length="256" mass="27615">MKESGESVCASAERKTEECKTQYSVSREFAHSVAAGVPADLVPSNYNSNRIQIPNTQQHGASPGSVHIINITGTHGKGDRPAEPPLFPAWLPEDPANGPSQLGGRHSNPVVTTPMIALDFSGTTHQSASHNETPNQITQSTAELTADATSFHLVQKFTAAGFLELKSVQGTNNKSKVQNNEKCSPKSLNPQEKRTAQISPKASNASDSTLPDSALIQGLKWVAIERAKLGEFNATKIIKNRGWKRRESAMESYGEQ</sequence>
<feature type="region of interest" description="Disordered" evidence="1">
    <location>
        <begin position="75"/>
        <end position="106"/>
    </location>
</feature>